<feature type="transmembrane region" description="Helical" evidence="6">
    <location>
        <begin position="283"/>
        <end position="300"/>
    </location>
</feature>
<evidence type="ECO:0000256" key="3">
    <source>
        <dbReference type="ARBA" id="ARBA00022692"/>
    </source>
</evidence>
<evidence type="ECO:0000256" key="2">
    <source>
        <dbReference type="ARBA" id="ARBA00022475"/>
    </source>
</evidence>
<feature type="transmembrane region" description="Helical" evidence="6">
    <location>
        <begin position="195"/>
        <end position="214"/>
    </location>
</feature>
<organism evidence="8 9">
    <name type="scientific">Methanooceanicella nereidis</name>
    <dbReference type="NCBI Taxonomy" id="2052831"/>
    <lineage>
        <taxon>Archaea</taxon>
        <taxon>Methanobacteriati</taxon>
        <taxon>Methanobacteriota</taxon>
        <taxon>Stenosarchaea group</taxon>
        <taxon>Methanomicrobia</taxon>
        <taxon>Methanocellales</taxon>
        <taxon>Methanocellaceae</taxon>
        <taxon>Methanooceanicella</taxon>
    </lineage>
</organism>
<dbReference type="SUPFAM" id="SSF103481">
    <property type="entry name" value="Multidrug resistance efflux transporter EmrE"/>
    <property type="match status" value="2"/>
</dbReference>
<evidence type="ECO:0000313" key="9">
    <source>
        <dbReference type="Proteomes" id="UP001320159"/>
    </source>
</evidence>
<dbReference type="PANTHER" id="PTHR42920:SF11">
    <property type="entry name" value="INNER MEMBRANE PROTEIN YTFF"/>
    <property type="match status" value="1"/>
</dbReference>
<proteinExistence type="predicted"/>
<comment type="subcellular location">
    <subcellularLocation>
        <location evidence="1">Cell membrane</location>
        <topology evidence="1">Multi-pass membrane protein</topology>
    </subcellularLocation>
</comment>
<dbReference type="InterPro" id="IPR037185">
    <property type="entry name" value="EmrE-like"/>
</dbReference>
<keyword evidence="2" id="KW-1003">Cell membrane</keyword>
<feature type="transmembrane region" description="Helical" evidence="6">
    <location>
        <begin position="162"/>
        <end position="183"/>
    </location>
</feature>
<feature type="domain" description="EamA" evidence="7">
    <location>
        <begin position="19"/>
        <end position="151"/>
    </location>
</feature>
<dbReference type="RefSeq" id="WP_230741537.1">
    <property type="nucleotide sequence ID" value="NZ_PGCK01000004.1"/>
</dbReference>
<dbReference type="Proteomes" id="UP001320159">
    <property type="component" value="Unassembled WGS sequence"/>
</dbReference>
<dbReference type="AlphaFoldDB" id="A0AAP2W4T1"/>
<keyword evidence="9" id="KW-1185">Reference proteome</keyword>
<evidence type="ECO:0000259" key="7">
    <source>
        <dbReference type="Pfam" id="PF00892"/>
    </source>
</evidence>
<feature type="transmembrane region" description="Helical" evidence="6">
    <location>
        <begin position="81"/>
        <end position="103"/>
    </location>
</feature>
<dbReference type="GO" id="GO:0005886">
    <property type="term" value="C:plasma membrane"/>
    <property type="evidence" value="ECO:0007669"/>
    <property type="project" value="UniProtKB-SubCell"/>
</dbReference>
<dbReference type="InterPro" id="IPR000620">
    <property type="entry name" value="EamA_dom"/>
</dbReference>
<keyword evidence="5 6" id="KW-0472">Membrane</keyword>
<sequence>MFKNAEWKERADSPLFLFLGLIIVNILWGASSIAGRQALLQLSTIEIVTIRFAIASLFLLILTILWKGISELKVDVKDLPVLAFLSIAGVSLQFVLQLSSINYTTVTNFSLLFNLSTFFIMILGAMLLKERLSNKKLLGAGVAFGGVALIVSGGGLEFSSSHFFGDIIGLSSAAIWAVYTIAAKKVSGKYSLLTIMNYTFILGVAGLIPFYVYMTPMTPLTQVTSASWASILFLAILCSVVAFLIYNQGLSRLKASDVAMTIYITPLSGVLLAALILGESMTLFTLIGAALILAGMYATGERPGAADGRVPVMHGGKAGAETDANG</sequence>
<feature type="transmembrane region" description="Helical" evidence="6">
    <location>
        <begin position="12"/>
        <end position="30"/>
    </location>
</feature>
<evidence type="ECO:0000256" key="5">
    <source>
        <dbReference type="ARBA" id="ARBA00023136"/>
    </source>
</evidence>
<dbReference type="PANTHER" id="PTHR42920">
    <property type="entry name" value="OS03G0707200 PROTEIN-RELATED"/>
    <property type="match status" value="1"/>
</dbReference>
<gene>
    <name evidence="8" type="ORF">CUJ83_06790</name>
</gene>
<protein>
    <submittedName>
        <fullName evidence="8">EamA/RhaT family transporter</fullName>
    </submittedName>
</protein>
<reference evidence="8 9" key="1">
    <citation type="submission" date="2017-11" db="EMBL/GenBank/DDBJ databases">
        <title>Isolation and Characterization of Family Methanocellaceae Species from Potential Methane Hydrate Area Offshore Southwestern Taiwan.</title>
        <authorList>
            <person name="Zhang W.-L."/>
            <person name="Chen W.-C."/>
            <person name="Lai M.-C."/>
            <person name="Chen S.-C."/>
        </authorList>
    </citation>
    <scope>NUCLEOTIDE SEQUENCE [LARGE SCALE GENOMIC DNA]</scope>
    <source>
        <strain evidence="8 9">CWC-04</strain>
    </source>
</reference>
<comment type="caution">
    <text evidence="8">The sequence shown here is derived from an EMBL/GenBank/DDBJ whole genome shotgun (WGS) entry which is preliminary data.</text>
</comment>
<name>A0AAP2W4T1_9EURY</name>
<feature type="domain" description="EamA" evidence="7">
    <location>
        <begin position="164"/>
        <end position="297"/>
    </location>
</feature>
<keyword evidence="4 6" id="KW-1133">Transmembrane helix</keyword>
<dbReference type="Pfam" id="PF00892">
    <property type="entry name" value="EamA"/>
    <property type="match status" value="2"/>
</dbReference>
<evidence type="ECO:0000256" key="4">
    <source>
        <dbReference type="ARBA" id="ARBA00022989"/>
    </source>
</evidence>
<feature type="transmembrane region" description="Helical" evidence="6">
    <location>
        <begin position="50"/>
        <end position="69"/>
    </location>
</feature>
<evidence type="ECO:0000313" key="8">
    <source>
        <dbReference type="EMBL" id="MCD1294705.1"/>
    </source>
</evidence>
<feature type="transmembrane region" description="Helical" evidence="6">
    <location>
        <begin position="258"/>
        <end position="277"/>
    </location>
</feature>
<feature type="transmembrane region" description="Helical" evidence="6">
    <location>
        <begin position="226"/>
        <end position="246"/>
    </location>
</feature>
<evidence type="ECO:0000256" key="1">
    <source>
        <dbReference type="ARBA" id="ARBA00004651"/>
    </source>
</evidence>
<feature type="transmembrane region" description="Helical" evidence="6">
    <location>
        <begin position="109"/>
        <end position="128"/>
    </location>
</feature>
<accession>A0AAP2W4T1</accession>
<keyword evidence="3 6" id="KW-0812">Transmembrane</keyword>
<dbReference type="EMBL" id="PGCK01000004">
    <property type="protein sequence ID" value="MCD1294705.1"/>
    <property type="molecule type" value="Genomic_DNA"/>
</dbReference>
<evidence type="ECO:0000256" key="6">
    <source>
        <dbReference type="SAM" id="Phobius"/>
    </source>
</evidence>
<dbReference type="InterPro" id="IPR051258">
    <property type="entry name" value="Diverse_Substrate_Transporter"/>
</dbReference>
<feature type="transmembrane region" description="Helical" evidence="6">
    <location>
        <begin position="137"/>
        <end position="156"/>
    </location>
</feature>